<evidence type="ECO:0000313" key="2">
    <source>
        <dbReference type="EMBL" id="CBX93632.1"/>
    </source>
</evidence>
<feature type="chain" id="PRO_5003194753" evidence="1">
    <location>
        <begin position="20"/>
        <end position="122"/>
    </location>
</feature>
<dbReference type="OMA" id="QAVCVTN"/>
<accession>E4ZQF7</accession>
<dbReference type="eggNOG" id="ENOG502SVRF">
    <property type="taxonomic scope" value="Eukaryota"/>
</dbReference>
<dbReference type="AlphaFoldDB" id="E4ZQF7"/>
<keyword evidence="3" id="KW-1185">Reference proteome</keyword>
<evidence type="ECO:0000256" key="1">
    <source>
        <dbReference type="SAM" id="SignalP"/>
    </source>
</evidence>
<feature type="signal peptide" evidence="1">
    <location>
        <begin position="1"/>
        <end position="19"/>
    </location>
</feature>
<name>E4ZQF7_LEPMJ</name>
<dbReference type="HOGENOM" id="CLU_168472_0_0_1"/>
<dbReference type="InParanoid" id="E4ZQF7"/>
<keyword evidence="1" id="KW-0732">Signal</keyword>
<sequence>MMLFGLVLPVLSMLSLVEADVHNATVCVKDRTWHQIGLGTPQSPSIRYVPHFTINNKATECACNYYRQRNTGDKHWDTCTDCKYDLTSCVSKDWHIGGDEFSFYCKTYCNAPEGSEGYKKWY</sequence>
<reference evidence="3" key="1">
    <citation type="journal article" date="2011" name="Nat. Commun.">
        <title>Effector diversification within compartments of the Leptosphaeria maculans genome affected by Repeat-Induced Point mutations.</title>
        <authorList>
            <person name="Rouxel T."/>
            <person name="Grandaubert J."/>
            <person name="Hane J.K."/>
            <person name="Hoede C."/>
            <person name="van de Wouw A.P."/>
            <person name="Couloux A."/>
            <person name="Dominguez V."/>
            <person name="Anthouard V."/>
            <person name="Bally P."/>
            <person name="Bourras S."/>
            <person name="Cozijnsen A.J."/>
            <person name="Ciuffetti L.M."/>
            <person name="Degrave A."/>
            <person name="Dilmaghani A."/>
            <person name="Duret L."/>
            <person name="Fudal I."/>
            <person name="Goodwin S.B."/>
            <person name="Gout L."/>
            <person name="Glaser N."/>
            <person name="Linglin J."/>
            <person name="Kema G.H.J."/>
            <person name="Lapalu N."/>
            <person name="Lawrence C.B."/>
            <person name="May K."/>
            <person name="Meyer M."/>
            <person name="Ollivier B."/>
            <person name="Poulain J."/>
            <person name="Schoch C.L."/>
            <person name="Simon A."/>
            <person name="Spatafora J.W."/>
            <person name="Stachowiak A."/>
            <person name="Turgeon B.G."/>
            <person name="Tyler B.M."/>
            <person name="Vincent D."/>
            <person name="Weissenbach J."/>
            <person name="Amselem J."/>
            <person name="Quesneville H."/>
            <person name="Oliver R.P."/>
            <person name="Wincker P."/>
            <person name="Balesdent M.-H."/>
            <person name="Howlett B.J."/>
        </authorList>
    </citation>
    <scope>NUCLEOTIDE SEQUENCE [LARGE SCALE GENOMIC DNA]</scope>
    <source>
        <strain evidence="3">JN3 / isolate v23.1.3 / race Av1-4-5-6-7-8</strain>
    </source>
</reference>
<protein>
    <submittedName>
        <fullName evidence="2">Uncharacterized protein</fullName>
    </submittedName>
</protein>
<dbReference type="OrthoDB" id="3489571at2759"/>
<dbReference type="VEuPathDB" id="FungiDB:LEMA_P033060.1"/>
<organism evidence="3">
    <name type="scientific">Leptosphaeria maculans (strain JN3 / isolate v23.1.3 / race Av1-4-5-6-7-8)</name>
    <name type="common">Blackleg fungus</name>
    <name type="synonym">Phoma lingam</name>
    <dbReference type="NCBI Taxonomy" id="985895"/>
    <lineage>
        <taxon>Eukaryota</taxon>
        <taxon>Fungi</taxon>
        <taxon>Dikarya</taxon>
        <taxon>Ascomycota</taxon>
        <taxon>Pezizomycotina</taxon>
        <taxon>Dothideomycetes</taxon>
        <taxon>Pleosporomycetidae</taxon>
        <taxon>Pleosporales</taxon>
        <taxon>Pleosporineae</taxon>
        <taxon>Leptosphaeriaceae</taxon>
        <taxon>Plenodomus</taxon>
        <taxon>Plenodomus lingam/Leptosphaeria maculans species complex</taxon>
    </lineage>
</organism>
<dbReference type="GeneID" id="13284871"/>
<proteinExistence type="predicted"/>
<evidence type="ECO:0000313" key="3">
    <source>
        <dbReference type="Proteomes" id="UP000002668"/>
    </source>
</evidence>
<dbReference type="EMBL" id="FP929116">
    <property type="protein sequence ID" value="CBX93632.1"/>
    <property type="molecule type" value="Genomic_DNA"/>
</dbReference>
<gene>
    <name evidence="2" type="ORF">LEMA_P033060.1</name>
</gene>
<dbReference type="Proteomes" id="UP000002668">
    <property type="component" value="Genome"/>
</dbReference>